<dbReference type="OrthoDB" id="1794874at2"/>
<reference evidence="2 3" key="1">
    <citation type="journal article" date="2012" name="J. Bacteriol.">
        <title>Complete genome sequences of Desulfosporosinus orientis DSM765T, Desulfosporosinus youngiae DSM17734T, Desulfosporosinus meridiei DSM13257T, and Desulfosporosinus acidiphilus DSM22704T.</title>
        <authorList>
            <person name="Pester M."/>
            <person name="Brambilla E."/>
            <person name="Alazard D."/>
            <person name="Rattei T."/>
            <person name="Weinmaier T."/>
            <person name="Han J."/>
            <person name="Lucas S."/>
            <person name="Lapidus A."/>
            <person name="Cheng J.F."/>
            <person name="Goodwin L."/>
            <person name="Pitluck S."/>
            <person name="Peters L."/>
            <person name="Ovchinnikova G."/>
            <person name="Teshima H."/>
            <person name="Detter J.C."/>
            <person name="Han C.S."/>
            <person name="Tapia R."/>
            <person name="Land M.L."/>
            <person name="Hauser L."/>
            <person name="Kyrpides N.C."/>
            <person name="Ivanova N.N."/>
            <person name="Pagani I."/>
            <person name="Huntmann M."/>
            <person name="Wei C.L."/>
            <person name="Davenport K.W."/>
            <person name="Daligault H."/>
            <person name="Chain P.S."/>
            <person name="Chen A."/>
            <person name="Mavromatis K."/>
            <person name="Markowitz V."/>
            <person name="Szeto E."/>
            <person name="Mikhailova N."/>
            <person name="Pati A."/>
            <person name="Wagner M."/>
            <person name="Woyke T."/>
            <person name="Ollivier B."/>
            <person name="Klenk H.P."/>
            <person name="Spring S."/>
            <person name="Loy A."/>
        </authorList>
    </citation>
    <scope>NUCLEOTIDE SEQUENCE [LARGE SCALE GENOMIC DNA]</scope>
    <source>
        <strain evidence="3">DSM 22704 / JCM 16185 / SJ4</strain>
    </source>
</reference>
<accession>I4D0U3</accession>
<feature type="transmembrane region" description="Helical" evidence="1">
    <location>
        <begin position="232"/>
        <end position="255"/>
    </location>
</feature>
<evidence type="ECO:0000313" key="2">
    <source>
        <dbReference type="EMBL" id="AFM39417.1"/>
    </source>
</evidence>
<feature type="transmembrane region" description="Helical" evidence="1">
    <location>
        <begin position="203"/>
        <end position="226"/>
    </location>
</feature>
<feature type="transmembrane region" description="Helical" evidence="1">
    <location>
        <begin position="17"/>
        <end position="35"/>
    </location>
</feature>
<proteinExistence type="predicted"/>
<keyword evidence="1" id="KW-1133">Transmembrane helix</keyword>
<name>I4D0U3_DESAJ</name>
<sequence>MAVTEILYEQFKAIHKVLWIILLPVILDIGELSLFEKIFKSEYVPVAKLFNLKLGFISAPPSIRYFLEDFPSLIFQYNYSSAFRGVINQINLTNLLLLLAVLLVTSFLDSGYLAVISQAGHKKVTFKDFLRDGNKLWFKFFILSLLGVIPILLILIKRELSYGYFGLVFLPLLYVKYSIVVDDVSLIDNFKLGIRFFFENLRLTIKMAFSFGISFSLVGIGIYPLASMGFKGIVLGAIITAYFGAVINKAVLEIYREVSEKRRTKLKEISAEVINL</sequence>
<feature type="transmembrane region" description="Helical" evidence="1">
    <location>
        <begin position="136"/>
        <end position="156"/>
    </location>
</feature>
<gene>
    <name evidence="2" type="ordered locus">Desaci_0347</name>
</gene>
<dbReference type="eggNOG" id="COG2453">
    <property type="taxonomic scope" value="Bacteria"/>
</dbReference>
<keyword evidence="1" id="KW-0812">Transmembrane</keyword>
<keyword evidence="1" id="KW-0472">Membrane</keyword>
<dbReference type="Proteomes" id="UP000002892">
    <property type="component" value="Chromosome"/>
</dbReference>
<evidence type="ECO:0000256" key="1">
    <source>
        <dbReference type="SAM" id="Phobius"/>
    </source>
</evidence>
<evidence type="ECO:0000313" key="3">
    <source>
        <dbReference type="Proteomes" id="UP000002892"/>
    </source>
</evidence>
<keyword evidence="3" id="KW-1185">Reference proteome</keyword>
<protein>
    <submittedName>
        <fullName evidence="2">Uncharacterized protein</fullName>
    </submittedName>
</protein>
<feature type="transmembrane region" description="Helical" evidence="1">
    <location>
        <begin position="162"/>
        <end position="182"/>
    </location>
</feature>
<dbReference type="RefSeq" id="WP_014825431.1">
    <property type="nucleotide sequence ID" value="NC_018068.1"/>
</dbReference>
<feature type="transmembrane region" description="Helical" evidence="1">
    <location>
        <begin position="95"/>
        <end position="115"/>
    </location>
</feature>
<dbReference type="HOGENOM" id="CLU_1064469_0_0_9"/>
<dbReference type="AlphaFoldDB" id="I4D0U3"/>
<dbReference type="EMBL" id="CP003639">
    <property type="protein sequence ID" value="AFM39417.1"/>
    <property type="molecule type" value="Genomic_DNA"/>
</dbReference>
<dbReference type="KEGG" id="dai:Desaci_0347"/>
<organism evidence="2 3">
    <name type="scientific">Desulfosporosinus acidiphilus (strain DSM 22704 / JCM 16185 / SJ4)</name>
    <dbReference type="NCBI Taxonomy" id="646529"/>
    <lineage>
        <taxon>Bacteria</taxon>
        <taxon>Bacillati</taxon>
        <taxon>Bacillota</taxon>
        <taxon>Clostridia</taxon>
        <taxon>Eubacteriales</taxon>
        <taxon>Desulfitobacteriaceae</taxon>
        <taxon>Desulfosporosinus</taxon>
    </lineage>
</organism>